<evidence type="ECO:0000313" key="6">
    <source>
        <dbReference type="EMBL" id="MBO8475920.1"/>
    </source>
</evidence>
<evidence type="ECO:0000313" key="7">
    <source>
        <dbReference type="Proteomes" id="UP000823598"/>
    </source>
</evidence>
<keyword evidence="2 3" id="KW-0690">Ribosome biogenesis</keyword>
<accession>A0A9D9IPF2</accession>
<dbReference type="AlphaFoldDB" id="A0A9D9IPF2"/>
<dbReference type="EMBL" id="JADIMC010000034">
    <property type="protein sequence ID" value="MBO8475920.1"/>
    <property type="molecule type" value="Genomic_DNA"/>
</dbReference>
<dbReference type="InterPro" id="IPR035956">
    <property type="entry name" value="RimP_N_sf"/>
</dbReference>
<feature type="domain" description="Ribosome maturation factor RimP N-terminal" evidence="4">
    <location>
        <begin position="11"/>
        <end position="75"/>
    </location>
</feature>
<comment type="caution">
    <text evidence="6">The sequence shown here is derived from an EMBL/GenBank/DDBJ whole genome shotgun (WGS) entry which is preliminary data.</text>
</comment>
<evidence type="ECO:0000259" key="4">
    <source>
        <dbReference type="Pfam" id="PF02576"/>
    </source>
</evidence>
<proteinExistence type="inferred from homology"/>
<evidence type="ECO:0000256" key="3">
    <source>
        <dbReference type="HAMAP-Rule" id="MF_01077"/>
    </source>
</evidence>
<dbReference type="GO" id="GO:0005829">
    <property type="term" value="C:cytosol"/>
    <property type="evidence" value="ECO:0007669"/>
    <property type="project" value="TreeGrafter"/>
</dbReference>
<name>A0A9D9IPF2_9BACT</name>
<dbReference type="PANTHER" id="PTHR33867">
    <property type="entry name" value="RIBOSOME MATURATION FACTOR RIMP"/>
    <property type="match status" value="1"/>
</dbReference>
<organism evidence="6 7">
    <name type="scientific">Candidatus Limisoma faecipullorum</name>
    <dbReference type="NCBI Taxonomy" id="2840854"/>
    <lineage>
        <taxon>Bacteria</taxon>
        <taxon>Pseudomonadati</taxon>
        <taxon>Bacteroidota</taxon>
        <taxon>Bacteroidia</taxon>
        <taxon>Bacteroidales</taxon>
        <taxon>Candidatus Limisoma</taxon>
    </lineage>
</organism>
<keyword evidence="1 3" id="KW-0963">Cytoplasm</keyword>
<evidence type="ECO:0000259" key="5">
    <source>
        <dbReference type="Pfam" id="PF17384"/>
    </source>
</evidence>
<comment type="function">
    <text evidence="3">Required for maturation of 30S ribosomal subunits.</text>
</comment>
<feature type="domain" description="Ribosome maturation factor RimP C-terminal" evidence="5">
    <location>
        <begin position="79"/>
        <end position="122"/>
    </location>
</feature>
<dbReference type="Proteomes" id="UP000823598">
    <property type="component" value="Unassembled WGS sequence"/>
</dbReference>
<evidence type="ECO:0000256" key="2">
    <source>
        <dbReference type="ARBA" id="ARBA00022517"/>
    </source>
</evidence>
<dbReference type="Pfam" id="PF02576">
    <property type="entry name" value="RimP_N"/>
    <property type="match status" value="1"/>
</dbReference>
<protein>
    <recommendedName>
        <fullName evidence="3">Ribosome maturation factor RimP</fullName>
    </recommendedName>
</protein>
<sequence>MIDKDLLVSTIEQGLEGTDMFLVDVTVGKDNRIVVEIDSDTAVDIDSCAALSRKVEETFDRDIEDYELEIGSAGLTSPLRTPRQYAKNTGNQVEVLTKDGRKLKGKLTASDDNSFTIEIQKKVKPEGAKRPVIIDEPLSFGYDEIKYTKYLIDF</sequence>
<dbReference type="GO" id="GO:0000028">
    <property type="term" value="P:ribosomal small subunit assembly"/>
    <property type="evidence" value="ECO:0007669"/>
    <property type="project" value="TreeGrafter"/>
</dbReference>
<dbReference type="Gene3D" id="3.30.300.70">
    <property type="entry name" value="RimP-like superfamily, N-terminal"/>
    <property type="match status" value="1"/>
</dbReference>
<reference evidence="6" key="1">
    <citation type="submission" date="2020-10" db="EMBL/GenBank/DDBJ databases">
        <authorList>
            <person name="Gilroy R."/>
        </authorList>
    </citation>
    <scope>NUCLEOTIDE SEQUENCE</scope>
    <source>
        <strain evidence="6">6919</strain>
    </source>
</reference>
<dbReference type="SUPFAM" id="SSF75420">
    <property type="entry name" value="YhbC-like, N-terminal domain"/>
    <property type="match status" value="1"/>
</dbReference>
<gene>
    <name evidence="3 6" type="primary">rimP</name>
    <name evidence="6" type="ORF">IAB88_02890</name>
</gene>
<dbReference type="PANTHER" id="PTHR33867:SF1">
    <property type="entry name" value="RIBOSOME MATURATION FACTOR RIMP"/>
    <property type="match status" value="1"/>
</dbReference>
<comment type="subcellular location">
    <subcellularLocation>
        <location evidence="3">Cytoplasm</location>
    </subcellularLocation>
</comment>
<dbReference type="InterPro" id="IPR028989">
    <property type="entry name" value="RimP_N"/>
</dbReference>
<dbReference type="GO" id="GO:0006412">
    <property type="term" value="P:translation"/>
    <property type="evidence" value="ECO:0007669"/>
    <property type="project" value="TreeGrafter"/>
</dbReference>
<evidence type="ECO:0000256" key="1">
    <source>
        <dbReference type="ARBA" id="ARBA00022490"/>
    </source>
</evidence>
<comment type="similarity">
    <text evidence="3">Belongs to the RimP family.</text>
</comment>
<dbReference type="HAMAP" id="MF_01077">
    <property type="entry name" value="RimP"/>
    <property type="match status" value="1"/>
</dbReference>
<reference evidence="6" key="2">
    <citation type="journal article" date="2021" name="PeerJ">
        <title>Extensive microbial diversity within the chicken gut microbiome revealed by metagenomics and culture.</title>
        <authorList>
            <person name="Gilroy R."/>
            <person name="Ravi A."/>
            <person name="Getino M."/>
            <person name="Pursley I."/>
            <person name="Horton D.L."/>
            <person name="Alikhan N.F."/>
            <person name="Baker D."/>
            <person name="Gharbi K."/>
            <person name="Hall N."/>
            <person name="Watson M."/>
            <person name="Adriaenssens E.M."/>
            <person name="Foster-Nyarko E."/>
            <person name="Jarju S."/>
            <person name="Secka A."/>
            <person name="Antonio M."/>
            <person name="Oren A."/>
            <person name="Chaudhuri R.R."/>
            <person name="La Ragione R."/>
            <person name="Hildebrand F."/>
            <person name="Pallen M.J."/>
        </authorList>
    </citation>
    <scope>NUCLEOTIDE SEQUENCE</scope>
    <source>
        <strain evidence="6">6919</strain>
    </source>
</reference>
<dbReference type="NCBIfam" id="NF002531">
    <property type="entry name" value="PRK02001.1"/>
    <property type="match status" value="1"/>
</dbReference>
<dbReference type="Pfam" id="PF17384">
    <property type="entry name" value="DUF150_C"/>
    <property type="match status" value="1"/>
</dbReference>
<dbReference type="InterPro" id="IPR003728">
    <property type="entry name" value="Ribosome_maturation_RimP"/>
</dbReference>
<dbReference type="InterPro" id="IPR028998">
    <property type="entry name" value="RimP_C"/>
</dbReference>